<evidence type="ECO:0000313" key="3">
    <source>
        <dbReference type="Proteomes" id="UP001233999"/>
    </source>
</evidence>
<dbReference type="PANTHER" id="PTHR11607:SF3">
    <property type="entry name" value="LYSOSOMAL ALPHA-MANNOSIDASE"/>
    <property type="match status" value="1"/>
</dbReference>
<dbReference type="GO" id="GO:0005975">
    <property type="term" value="P:carbohydrate metabolic process"/>
    <property type="evidence" value="ECO:0007669"/>
    <property type="project" value="InterPro"/>
</dbReference>
<reference evidence="2" key="2">
    <citation type="submission" date="2023-05" db="EMBL/GenBank/DDBJ databases">
        <authorList>
            <person name="Fouks B."/>
        </authorList>
    </citation>
    <scope>NUCLEOTIDE SEQUENCE</scope>
    <source>
        <strain evidence="2">Stay&amp;Tobe</strain>
        <tissue evidence="2">Testes</tissue>
    </source>
</reference>
<dbReference type="SUPFAM" id="SSF74650">
    <property type="entry name" value="Galactose mutarotase-like"/>
    <property type="match status" value="1"/>
</dbReference>
<gene>
    <name evidence="2" type="ORF">L9F63_004650</name>
</gene>
<protein>
    <recommendedName>
        <fullName evidence="1">Glycosyl hydrolases family 38 C-terminal domain-containing protein</fullName>
    </recommendedName>
</protein>
<dbReference type="Gene3D" id="2.60.40.1360">
    <property type="match status" value="1"/>
</dbReference>
<keyword evidence="3" id="KW-1185">Reference proteome</keyword>
<dbReference type="EMBL" id="JASPKZ010008379">
    <property type="protein sequence ID" value="KAJ9579724.1"/>
    <property type="molecule type" value="Genomic_DNA"/>
</dbReference>
<evidence type="ECO:0000313" key="2">
    <source>
        <dbReference type="EMBL" id="KAJ9579724.1"/>
    </source>
</evidence>
<dbReference type="GO" id="GO:0004559">
    <property type="term" value="F:alpha-mannosidase activity"/>
    <property type="evidence" value="ECO:0007669"/>
    <property type="project" value="TreeGrafter"/>
</dbReference>
<reference evidence="2" key="1">
    <citation type="journal article" date="2023" name="IScience">
        <title>Live-bearing cockroach genome reveals convergent evolutionary mechanisms linked to viviparity in insects and beyond.</title>
        <authorList>
            <person name="Fouks B."/>
            <person name="Harrison M.C."/>
            <person name="Mikhailova A.A."/>
            <person name="Marchal E."/>
            <person name="English S."/>
            <person name="Carruthers M."/>
            <person name="Jennings E.C."/>
            <person name="Chiamaka E.L."/>
            <person name="Frigard R.A."/>
            <person name="Pippel M."/>
            <person name="Attardo G.M."/>
            <person name="Benoit J.B."/>
            <person name="Bornberg-Bauer E."/>
            <person name="Tobe S.S."/>
        </authorList>
    </citation>
    <scope>NUCLEOTIDE SEQUENCE</scope>
    <source>
        <strain evidence="2">Stay&amp;Tobe</strain>
    </source>
</reference>
<dbReference type="Pfam" id="PF17677">
    <property type="entry name" value="Glyco_hydro38C2"/>
    <property type="match status" value="1"/>
</dbReference>
<dbReference type="InterPro" id="IPR011013">
    <property type="entry name" value="Gal_mutarotase_sf_dom"/>
</dbReference>
<dbReference type="PANTHER" id="PTHR11607">
    <property type="entry name" value="ALPHA-MANNOSIDASE"/>
    <property type="match status" value="1"/>
</dbReference>
<dbReference type="Proteomes" id="UP001233999">
    <property type="component" value="Unassembled WGS sequence"/>
</dbReference>
<accession>A0AAD7ZFE4</accession>
<dbReference type="GO" id="GO:0005764">
    <property type="term" value="C:lysosome"/>
    <property type="evidence" value="ECO:0007669"/>
    <property type="project" value="TreeGrafter"/>
</dbReference>
<dbReference type="InterPro" id="IPR041147">
    <property type="entry name" value="GH38_C"/>
</dbReference>
<dbReference type="InterPro" id="IPR050843">
    <property type="entry name" value="Glycosyl_Hydrlase_38"/>
</dbReference>
<evidence type="ECO:0000259" key="1">
    <source>
        <dbReference type="Pfam" id="PF17677"/>
    </source>
</evidence>
<comment type="caution">
    <text evidence="2">The sequence shown here is derived from an EMBL/GenBank/DDBJ whole genome shotgun (WGS) entry which is preliminary data.</text>
</comment>
<dbReference type="AlphaFoldDB" id="A0AAD7ZFE4"/>
<sequence>MEYSALKSSLPQNIQILTLEPWKNSTLLLRLEHILEMGDESSLPDTVQLSFKNLFKNMEIMSARETTLAANQFLEDSKRLEWKSTKPHDLSKNRKVNQTTFFKRTYITSHGNCNISPFCTKKIALGYI</sequence>
<feature type="domain" description="Glycosyl hydrolases family 38 C-terminal" evidence="1">
    <location>
        <begin position="13"/>
        <end position="81"/>
    </location>
</feature>
<dbReference type="GO" id="GO:0030246">
    <property type="term" value="F:carbohydrate binding"/>
    <property type="evidence" value="ECO:0007669"/>
    <property type="project" value="InterPro"/>
</dbReference>
<organism evidence="2 3">
    <name type="scientific">Diploptera punctata</name>
    <name type="common">Pacific beetle cockroach</name>
    <dbReference type="NCBI Taxonomy" id="6984"/>
    <lineage>
        <taxon>Eukaryota</taxon>
        <taxon>Metazoa</taxon>
        <taxon>Ecdysozoa</taxon>
        <taxon>Arthropoda</taxon>
        <taxon>Hexapoda</taxon>
        <taxon>Insecta</taxon>
        <taxon>Pterygota</taxon>
        <taxon>Neoptera</taxon>
        <taxon>Polyneoptera</taxon>
        <taxon>Dictyoptera</taxon>
        <taxon>Blattodea</taxon>
        <taxon>Blaberoidea</taxon>
        <taxon>Blaberidae</taxon>
        <taxon>Diplopterinae</taxon>
        <taxon>Diploptera</taxon>
    </lineage>
</organism>
<proteinExistence type="predicted"/>
<name>A0AAD7ZFE4_DIPPU</name>